<name>D2AZB1_STRRD</name>
<evidence type="ECO:0000313" key="3">
    <source>
        <dbReference type="Proteomes" id="UP000002029"/>
    </source>
</evidence>
<feature type="region of interest" description="Disordered" evidence="1">
    <location>
        <begin position="1"/>
        <end position="29"/>
    </location>
</feature>
<dbReference type="EMBL" id="CP001814">
    <property type="protein sequence ID" value="ACZ83296.1"/>
    <property type="molecule type" value="Genomic_DNA"/>
</dbReference>
<gene>
    <name evidence="2" type="ordered locus">Sros_0262</name>
</gene>
<organism evidence="2 3">
    <name type="scientific">Streptosporangium roseum (strain ATCC 12428 / DSM 43021 / JCM 3005 / KCTC 9067 / NCIMB 10171 / NRRL 2505 / NI 9100)</name>
    <dbReference type="NCBI Taxonomy" id="479432"/>
    <lineage>
        <taxon>Bacteria</taxon>
        <taxon>Bacillati</taxon>
        <taxon>Actinomycetota</taxon>
        <taxon>Actinomycetes</taxon>
        <taxon>Streptosporangiales</taxon>
        <taxon>Streptosporangiaceae</taxon>
        <taxon>Streptosporangium</taxon>
    </lineage>
</organism>
<evidence type="ECO:0000256" key="1">
    <source>
        <dbReference type="SAM" id="MobiDB-lite"/>
    </source>
</evidence>
<protein>
    <submittedName>
        <fullName evidence="2">Uncharacterized protein</fullName>
    </submittedName>
</protein>
<reference evidence="2 3" key="1">
    <citation type="journal article" date="2010" name="Stand. Genomic Sci.">
        <title>Complete genome sequence of Streptosporangium roseum type strain (NI 9100).</title>
        <authorList>
            <person name="Nolan M."/>
            <person name="Sikorski J."/>
            <person name="Jando M."/>
            <person name="Lucas S."/>
            <person name="Lapidus A."/>
            <person name="Glavina Del Rio T."/>
            <person name="Chen F."/>
            <person name="Tice H."/>
            <person name="Pitluck S."/>
            <person name="Cheng J.F."/>
            <person name="Chertkov O."/>
            <person name="Sims D."/>
            <person name="Meincke L."/>
            <person name="Brettin T."/>
            <person name="Han C."/>
            <person name="Detter J.C."/>
            <person name="Bruce D."/>
            <person name="Goodwin L."/>
            <person name="Land M."/>
            <person name="Hauser L."/>
            <person name="Chang Y.J."/>
            <person name="Jeffries C.D."/>
            <person name="Ivanova N."/>
            <person name="Mavromatis K."/>
            <person name="Mikhailova N."/>
            <person name="Chen A."/>
            <person name="Palaniappan K."/>
            <person name="Chain P."/>
            <person name="Rohde M."/>
            <person name="Goker M."/>
            <person name="Bristow J."/>
            <person name="Eisen J.A."/>
            <person name="Markowitz V."/>
            <person name="Hugenholtz P."/>
            <person name="Kyrpides N.C."/>
            <person name="Klenk H.P."/>
        </authorList>
    </citation>
    <scope>NUCLEOTIDE SEQUENCE [LARGE SCALE GENOMIC DNA]</scope>
    <source>
        <strain evidence="3">ATCC 12428 / DSM 43021 / JCM 3005 / NI 9100</strain>
    </source>
</reference>
<evidence type="ECO:0000313" key="2">
    <source>
        <dbReference type="EMBL" id="ACZ83296.1"/>
    </source>
</evidence>
<keyword evidence="3" id="KW-1185">Reference proteome</keyword>
<feature type="compositionally biased region" description="Basic and acidic residues" evidence="1">
    <location>
        <begin position="1"/>
        <end position="10"/>
    </location>
</feature>
<sequence length="57" mass="5965">MGVDAERDGRIGVAGPGGDDMDGGAGQERRRGVDVAKVVAIPKLTERMVRICTLLKA</sequence>
<dbReference type="RefSeq" id="WP_012887042.1">
    <property type="nucleotide sequence ID" value="NC_013595.1"/>
</dbReference>
<dbReference type="Proteomes" id="UP000002029">
    <property type="component" value="Chromosome"/>
</dbReference>
<feature type="compositionally biased region" description="Gly residues" evidence="1">
    <location>
        <begin position="12"/>
        <end position="26"/>
    </location>
</feature>
<dbReference type="AlphaFoldDB" id="D2AZB1"/>
<proteinExistence type="predicted"/>
<dbReference type="HOGENOM" id="CLU_2994828_0_0_11"/>
<dbReference type="KEGG" id="sro:Sros_0262"/>
<accession>D2AZB1</accession>